<comment type="caution">
    <text evidence="1">The sequence shown here is derived from an EMBL/GenBank/DDBJ whole genome shotgun (WGS) entry which is preliminary data.</text>
</comment>
<evidence type="ECO:0000313" key="2">
    <source>
        <dbReference type="Proteomes" id="UP000018348"/>
    </source>
</evidence>
<protein>
    <submittedName>
        <fullName evidence="1">Uncharacterized protein</fullName>
    </submittedName>
</protein>
<reference evidence="1 2" key="2">
    <citation type="submission" date="2013-09" db="EMBL/GenBank/DDBJ databases">
        <title>Whole genome comparison of six Crocosphaera watsonii strains with differing phenotypes.</title>
        <authorList>
            <person name="Bench S.R."/>
            <person name="Heller P."/>
            <person name="Frank I."/>
            <person name="Arciniega M."/>
            <person name="Shilova I.N."/>
            <person name="Zehr J.P."/>
        </authorList>
    </citation>
    <scope>NUCLEOTIDE SEQUENCE [LARGE SCALE GENOMIC DNA]</scope>
    <source>
        <strain evidence="1 2">WH 8502</strain>
    </source>
</reference>
<dbReference type="EMBL" id="CAQK01000011">
    <property type="protein sequence ID" value="CCQ48783.1"/>
    <property type="molecule type" value="Genomic_DNA"/>
</dbReference>
<accession>T2I773</accession>
<reference evidence="1 2" key="1">
    <citation type="submission" date="2013-01" db="EMBL/GenBank/DDBJ databases">
        <authorList>
            <person name="Bench S."/>
        </authorList>
    </citation>
    <scope>NUCLEOTIDE SEQUENCE [LARGE SCALE GENOMIC DNA]</scope>
    <source>
        <strain evidence="1 2">WH 8502</strain>
    </source>
</reference>
<name>T2I773_CROWT</name>
<gene>
    <name evidence="1" type="ORF">CWATWH8502_3818</name>
</gene>
<sequence>MDLIRSVDLGLLVLGFISPPGYFQESVWISEEVFHFSPCSFEHSLSNRLGYMAIVRVQVDDST</sequence>
<organism evidence="1 2">
    <name type="scientific">Crocosphaera watsonii WH 8502</name>
    <dbReference type="NCBI Taxonomy" id="423474"/>
    <lineage>
        <taxon>Bacteria</taxon>
        <taxon>Bacillati</taxon>
        <taxon>Cyanobacteriota</taxon>
        <taxon>Cyanophyceae</taxon>
        <taxon>Oscillatoriophycideae</taxon>
        <taxon>Chroococcales</taxon>
        <taxon>Aphanothecaceae</taxon>
        <taxon>Crocosphaera</taxon>
    </lineage>
</organism>
<dbReference type="Proteomes" id="UP000018348">
    <property type="component" value="Unassembled WGS sequence"/>
</dbReference>
<dbReference type="AlphaFoldDB" id="T2I773"/>
<evidence type="ECO:0000313" key="1">
    <source>
        <dbReference type="EMBL" id="CCQ48783.1"/>
    </source>
</evidence>
<proteinExistence type="predicted"/>